<keyword evidence="2" id="KW-1185">Reference proteome</keyword>
<dbReference type="AlphaFoldDB" id="A0A5J5F8S6"/>
<dbReference type="EMBL" id="VXIS01000016">
    <property type="protein sequence ID" value="KAA8913317.1"/>
    <property type="molecule type" value="Genomic_DNA"/>
</dbReference>
<dbReference type="InParanoid" id="A0A5J5F8S6"/>
<proteinExistence type="predicted"/>
<evidence type="ECO:0000313" key="1">
    <source>
        <dbReference type="EMBL" id="KAA8913317.1"/>
    </source>
</evidence>
<gene>
    <name evidence="1" type="ORF">FN846DRAFT_930603</name>
</gene>
<sequence length="85" mass="9832">VIPQLIPALWFGLWPLNNITTCMLAWMYESLSAFSASRRFLFLPWTKFQVENARSEGECVCAKGEELPLQAQKQMAQAPSKRRWI</sequence>
<feature type="non-terminal residue" evidence="1">
    <location>
        <position position="85"/>
    </location>
</feature>
<accession>A0A5J5F8S6</accession>
<reference evidence="1 2" key="1">
    <citation type="submission" date="2019-09" db="EMBL/GenBank/DDBJ databases">
        <title>Draft genome of the ectomycorrhizal ascomycete Sphaerosporella brunnea.</title>
        <authorList>
            <consortium name="DOE Joint Genome Institute"/>
            <person name="Benucci G.M."/>
            <person name="Marozzi G."/>
            <person name="Antonielli L."/>
            <person name="Sanchez S."/>
            <person name="Marco P."/>
            <person name="Wang X."/>
            <person name="Falini L.B."/>
            <person name="Barry K."/>
            <person name="Haridas S."/>
            <person name="Lipzen A."/>
            <person name="Labutti K."/>
            <person name="Grigoriev I.V."/>
            <person name="Murat C."/>
            <person name="Martin F."/>
            <person name="Albertini E."/>
            <person name="Donnini D."/>
            <person name="Bonito G."/>
        </authorList>
    </citation>
    <scope>NUCLEOTIDE SEQUENCE [LARGE SCALE GENOMIC DNA]</scope>
    <source>
        <strain evidence="1 2">Sb_GMNB300</strain>
    </source>
</reference>
<protein>
    <submittedName>
        <fullName evidence="1">Uncharacterized protein</fullName>
    </submittedName>
</protein>
<feature type="non-terminal residue" evidence="1">
    <location>
        <position position="1"/>
    </location>
</feature>
<evidence type="ECO:0000313" key="2">
    <source>
        <dbReference type="Proteomes" id="UP000326924"/>
    </source>
</evidence>
<comment type="caution">
    <text evidence="1">The sequence shown here is derived from an EMBL/GenBank/DDBJ whole genome shotgun (WGS) entry which is preliminary data.</text>
</comment>
<organism evidence="1 2">
    <name type="scientific">Sphaerosporella brunnea</name>
    <dbReference type="NCBI Taxonomy" id="1250544"/>
    <lineage>
        <taxon>Eukaryota</taxon>
        <taxon>Fungi</taxon>
        <taxon>Dikarya</taxon>
        <taxon>Ascomycota</taxon>
        <taxon>Pezizomycotina</taxon>
        <taxon>Pezizomycetes</taxon>
        <taxon>Pezizales</taxon>
        <taxon>Pyronemataceae</taxon>
        <taxon>Sphaerosporella</taxon>
    </lineage>
</organism>
<name>A0A5J5F8S6_9PEZI</name>
<dbReference type="Proteomes" id="UP000326924">
    <property type="component" value="Unassembled WGS sequence"/>
</dbReference>